<evidence type="ECO:0000259" key="2">
    <source>
        <dbReference type="PROSITE" id="PS50006"/>
    </source>
</evidence>
<dbReference type="Gene3D" id="2.60.200.20">
    <property type="match status" value="1"/>
</dbReference>
<dbReference type="PROSITE" id="PS50006">
    <property type="entry name" value="FHA_DOMAIN"/>
    <property type="match status" value="1"/>
</dbReference>
<dbReference type="SUPFAM" id="SSF49879">
    <property type="entry name" value="SMAD/FHA domain"/>
    <property type="match status" value="1"/>
</dbReference>
<name>A0A7J5JXZ5_BACT4</name>
<dbReference type="CDD" id="cd00060">
    <property type="entry name" value="FHA"/>
    <property type="match status" value="1"/>
</dbReference>
<feature type="domain" description="FHA" evidence="2">
    <location>
        <begin position="6"/>
        <end position="56"/>
    </location>
</feature>
<comment type="caution">
    <text evidence="3">The sequence shown here is derived from an EMBL/GenBank/DDBJ whole genome shotgun (WGS) entry which is preliminary data.</text>
</comment>
<dbReference type="RefSeq" id="WP_211478281.1">
    <property type="nucleotide sequence ID" value="NZ_CP072224.1"/>
</dbReference>
<keyword evidence="1" id="KW-1133">Transmembrane helix</keyword>
<dbReference type="Proteomes" id="UP000436825">
    <property type="component" value="Unassembled WGS sequence"/>
</dbReference>
<dbReference type="AlphaFoldDB" id="A0A7J5JXZ5"/>
<dbReference type="SMART" id="SM00240">
    <property type="entry name" value="FHA"/>
    <property type="match status" value="1"/>
</dbReference>
<dbReference type="EMBL" id="WCRW01000006">
    <property type="protein sequence ID" value="KAB4456370.1"/>
    <property type="molecule type" value="Genomic_DNA"/>
</dbReference>
<feature type="transmembrane region" description="Helical" evidence="1">
    <location>
        <begin position="147"/>
        <end position="167"/>
    </location>
</feature>
<gene>
    <name evidence="3" type="ORF">GAN75_10820</name>
</gene>
<accession>A0A7J5JXZ5</accession>
<sequence>MIQREVTVGRAPDSDILYDPNCVHISNAHAVIYSNGSQLIFKDTSTNGTFINNVRVHHQSVIINYGDSIFLAGKYPLTWDRIGVFFPVEKQPTHINSSYNPNIKSKTIVNPSYQQQPVVYGPIPVDEEKSSASNNSSINVEVETARFNWGAFFLYPFWGFANGMWWAFLISWFFGWTIIPNILFGIMGSKWAWKNKHWRDINHFVIVQGSWKKWGIGLFIASVFISIFTFVIVMALASSF</sequence>
<evidence type="ECO:0000256" key="1">
    <source>
        <dbReference type="SAM" id="Phobius"/>
    </source>
</evidence>
<dbReference type="InterPro" id="IPR000253">
    <property type="entry name" value="FHA_dom"/>
</dbReference>
<feature type="transmembrane region" description="Helical" evidence="1">
    <location>
        <begin position="173"/>
        <end position="193"/>
    </location>
</feature>
<feature type="transmembrane region" description="Helical" evidence="1">
    <location>
        <begin position="214"/>
        <end position="237"/>
    </location>
</feature>
<evidence type="ECO:0000313" key="4">
    <source>
        <dbReference type="Proteomes" id="UP000436825"/>
    </source>
</evidence>
<dbReference type="InterPro" id="IPR008984">
    <property type="entry name" value="SMAD_FHA_dom_sf"/>
</dbReference>
<keyword evidence="1" id="KW-0812">Transmembrane</keyword>
<keyword evidence="1" id="KW-0472">Membrane</keyword>
<dbReference type="Pfam" id="PF00498">
    <property type="entry name" value="FHA"/>
    <property type="match status" value="1"/>
</dbReference>
<organism evidence="3 4">
    <name type="scientific">Bacteroides thetaiotaomicron</name>
    <dbReference type="NCBI Taxonomy" id="818"/>
    <lineage>
        <taxon>Bacteria</taxon>
        <taxon>Pseudomonadati</taxon>
        <taxon>Bacteroidota</taxon>
        <taxon>Bacteroidia</taxon>
        <taxon>Bacteroidales</taxon>
        <taxon>Bacteroidaceae</taxon>
        <taxon>Bacteroides</taxon>
    </lineage>
</organism>
<protein>
    <submittedName>
        <fullName evidence="3">FHA domain-containing protein</fullName>
    </submittedName>
</protein>
<evidence type="ECO:0000313" key="3">
    <source>
        <dbReference type="EMBL" id="KAB4456370.1"/>
    </source>
</evidence>
<proteinExistence type="predicted"/>
<reference evidence="3 4" key="1">
    <citation type="journal article" date="2019" name="Nat. Med.">
        <title>A library of human gut bacterial isolates paired with longitudinal multiomics data enables mechanistic microbiome research.</title>
        <authorList>
            <person name="Poyet M."/>
            <person name="Groussin M."/>
            <person name="Gibbons S.M."/>
            <person name="Avila-Pacheco J."/>
            <person name="Jiang X."/>
            <person name="Kearney S.M."/>
            <person name="Perrotta A.R."/>
            <person name="Berdy B."/>
            <person name="Zhao S."/>
            <person name="Lieberman T.D."/>
            <person name="Swanson P.K."/>
            <person name="Smith M."/>
            <person name="Roesemann S."/>
            <person name="Alexander J.E."/>
            <person name="Rich S.A."/>
            <person name="Livny J."/>
            <person name="Vlamakis H."/>
            <person name="Clish C."/>
            <person name="Bullock K."/>
            <person name="Deik A."/>
            <person name="Scott J."/>
            <person name="Pierce K.A."/>
            <person name="Xavier R.J."/>
            <person name="Alm E.J."/>
        </authorList>
    </citation>
    <scope>NUCLEOTIDE SEQUENCE [LARGE SCALE GENOMIC DNA]</scope>
    <source>
        <strain evidence="3 4">BIOML-A160</strain>
    </source>
</reference>